<feature type="region of interest" description="Disordered" evidence="1">
    <location>
        <begin position="1"/>
        <end position="32"/>
    </location>
</feature>
<name>A0A8S5S0Q0_9CAUD</name>
<organism evidence="2">
    <name type="scientific">Podoviridae sp. ct8Lf7</name>
    <dbReference type="NCBI Taxonomy" id="2827723"/>
    <lineage>
        <taxon>Viruses</taxon>
        <taxon>Duplodnaviria</taxon>
        <taxon>Heunggongvirae</taxon>
        <taxon>Uroviricota</taxon>
        <taxon>Caudoviricetes</taxon>
    </lineage>
</organism>
<evidence type="ECO:0000256" key="1">
    <source>
        <dbReference type="SAM" id="MobiDB-lite"/>
    </source>
</evidence>
<dbReference type="EMBL" id="BK032511">
    <property type="protein sequence ID" value="DAF44558.1"/>
    <property type="molecule type" value="Genomic_DNA"/>
</dbReference>
<sequence>MCASSASPALLLNISSPNPTHLVSPGTPTILH</sequence>
<evidence type="ECO:0000313" key="2">
    <source>
        <dbReference type="EMBL" id="DAF44558.1"/>
    </source>
</evidence>
<protein>
    <submittedName>
        <fullName evidence="2">Uncharacterized protein</fullName>
    </submittedName>
</protein>
<reference evidence="2" key="1">
    <citation type="journal article" date="2021" name="Proc. Natl. Acad. Sci. U.S.A.">
        <title>A Catalog of Tens of Thousands of Viruses from Human Metagenomes Reveals Hidden Associations with Chronic Diseases.</title>
        <authorList>
            <person name="Tisza M.J."/>
            <person name="Buck C.B."/>
        </authorList>
    </citation>
    <scope>NUCLEOTIDE SEQUENCE</scope>
    <source>
        <strain evidence="2">Ct8Lf7</strain>
    </source>
</reference>
<feature type="compositionally biased region" description="Polar residues" evidence="1">
    <location>
        <begin position="1"/>
        <end position="21"/>
    </location>
</feature>
<accession>A0A8S5S0Q0</accession>
<proteinExistence type="predicted"/>